<organism evidence="5 6">
    <name type="scientific">Novosphingobium indicum</name>
    <dbReference type="NCBI Taxonomy" id="462949"/>
    <lineage>
        <taxon>Bacteria</taxon>
        <taxon>Pseudomonadati</taxon>
        <taxon>Pseudomonadota</taxon>
        <taxon>Alphaproteobacteria</taxon>
        <taxon>Sphingomonadales</taxon>
        <taxon>Sphingomonadaceae</taxon>
        <taxon>Novosphingobium</taxon>
    </lineage>
</organism>
<dbReference type="InterPro" id="IPR018490">
    <property type="entry name" value="cNMP-bd_dom_sf"/>
</dbReference>
<reference evidence="6" key="1">
    <citation type="journal article" date="2019" name="Int. J. Syst. Evol. Microbiol.">
        <title>The Global Catalogue of Microorganisms (GCM) 10K type strain sequencing project: providing services to taxonomists for standard genome sequencing and annotation.</title>
        <authorList>
            <consortium name="The Broad Institute Genomics Platform"/>
            <consortium name="The Broad Institute Genome Sequencing Center for Infectious Disease"/>
            <person name="Wu L."/>
            <person name="Ma J."/>
        </authorList>
    </citation>
    <scope>NUCLEOTIDE SEQUENCE [LARGE SCALE GENOMIC DNA]</scope>
    <source>
        <strain evidence="6">CGMCC 1.6784</strain>
    </source>
</reference>
<dbReference type="CDD" id="cd00038">
    <property type="entry name" value="CAP_ED"/>
    <property type="match status" value="1"/>
</dbReference>
<comment type="caution">
    <text evidence="5">The sequence shown here is derived from an EMBL/GenBank/DDBJ whole genome shotgun (WGS) entry which is preliminary data.</text>
</comment>
<dbReference type="PROSITE" id="PS51063">
    <property type="entry name" value="HTH_CRP_2"/>
    <property type="match status" value="1"/>
</dbReference>
<evidence type="ECO:0000313" key="5">
    <source>
        <dbReference type="EMBL" id="GGN46239.1"/>
    </source>
</evidence>
<accession>A0ABQ2JF03</accession>
<keyword evidence="3" id="KW-0804">Transcription</keyword>
<proteinExistence type="predicted"/>
<dbReference type="SMART" id="SM00100">
    <property type="entry name" value="cNMP"/>
    <property type="match status" value="1"/>
</dbReference>
<evidence type="ECO:0000259" key="4">
    <source>
        <dbReference type="PROSITE" id="PS51063"/>
    </source>
</evidence>
<dbReference type="InterPro" id="IPR014710">
    <property type="entry name" value="RmlC-like_jellyroll"/>
</dbReference>
<protein>
    <submittedName>
        <fullName evidence="5">Crp/Fnr family transcriptional regulator</fullName>
    </submittedName>
</protein>
<dbReference type="Gene3D" id="2.60.120.10">
    <property type="entry name" value="Jelly Rolls"/>
    <property type="match status" value="1"/>
</dbReference>
<dbReference type="Pfam" id="PF13545">
    <property type="entry name" value="HTH_Crp_2"/>
    <property type="match status" value="1"/>
</dbReference>
<feature type="domain" description="HTH crp-type" evidence="4">
    <location>
        <begin position="159"/>
        <end position="234"/>
    </location>
</feature>
<dbReference type="SMART" id="SM00419">
    <property type="entry name" value="HTH_CRP"/>
    <property type="match status" value="1"/>
</dbReference>
<sequence length="272" mass="29836">MASIMKAPRSARVDCETCQARVDGLCSGYSDSTVEFISGYRTNDRHLKAGQDLLNLGEPCDAIFNLVDGWMFRYTILADGRRQILDFALPGAVLGFHSPLGATISFGAQALTDAVVCVIPHNALGHLSQRQPDLGLRLALLMARERSLSFDHLTSVGRRSAHERIARLLLELFVRSRAGWPGYQIEEMHLPVTQEHIGDATGLTGVHVNRVLRDLGKEGILKFSYRRLSILEPDKLMDLAGIDQELLQSWTGSGRSEARAQGDLAGGCRQAA</sequence>
<dbReference type="EMBL" id="BMLK01000005">
    <property type="protein sequence ID" value="GGN46239.1"/>
    <property type="molecule type" value="Genomic_DNA"/>
</dbReference>
<evidence type="ECO:0000256" key="3">
    <source>
        <dbReference type="ARBA" id="ARBA00023163"/>
    </source>
</evidence>
<evidence type="ECO:0000256" key="1">
    <source>
        <dbReference type="ARBA" id="ARBA00023015"/>
    </source>
</evidence>
<dbReference type="Pfam" id="PF00027">
    <property type="entry name" value="cNMP_binding"/>
    <property type="match status" value="1"/>
</dbReference>
<name>A0ABQ2JF03_9SPHN</name>
<dbReference type="InterPro" id="IPR012318">
    <property type="entry name" value="HTH_CRP"/>
</dbReference>
<dbReference type="InterPro" id="IPR050397">
    <property type="entry name" value="Env_Response_Regulators"/>
</dbReference>
<dbReference type="PANTHER" id="PTHR24567:SF75">
    <property type="entry name" value="FUMARATE AND NITRATE REDUCTION REGULATORY PROTEIN"/>
    <property type="match status" value="1"/>
</dbReference>
<dbReference type="Gene3D" id="1.10.10.10">
    <property type="entry name" value="Winged helix-like DNA-binding domain superfamily/Winged helix DNA-binding domain"/>
    <property type="match status" value="1"/>
</dbReference>
<evidence type="ECO:0000313" key="6">
    <source>
        <dbReference type="Proteomes" id="UP000605099"/>
    </source>
</evidence>
<dbReference type="InterPro" id="IPR036390">
    <property type="entry name" value="WH_DNA-bd_sf"/>
</dbReference>
<dbReference type="RefSeq" id="WP_229710117.1">
    <property type="nucleotide sequence ID" value="NZ_BMLK01000005.1"/>
</dbReference>
<evidence type="ECO:0000256" key="2">
    <source>
        <dbReference type="ARBA" id="ARBA00023125"/>
    </source>
</evidence>
<dbReference type="SUPFAM" id="SSF51206">
    <property type="entry name" value="cAMP-binding domain-like"/>
    <property type="match status" value="1"/>
</dbReference>
<keyword evidence="6" id="KW-1185">Reference proteome</keyword>
<keyword evidence="2" id="KW-0238">DNA-binding</keyword>
<dbReference type="Proteomes" id="UP000605099">
    <property type="component" value="Unassembled WGS sequence"/>
</dbReference>
<dbReference type="InterPro" id="IPR036388">
    <property type="entry name" value="WH-like_DNA-bd_sf"/>
</dbReference>
<dbReference type="PANTHER" id="PTHR24567">
    <property type="entry name" value="CRP FAMILY TRANSCRIPTIONAL REGULATORY PROTEIN"/>
    <property type="match status" value="1"/>
</dbReference>
<keyword evidence="1" id="KW-0805">Transcription regulation</keyword>
<gene>
    <name evidence="5" type="ORF">GCM10011349_13170</name>
</gene>
<dbReference type="SUPFAM" id="SSF46785">
    <property type="entry name" value="Winged helix' DNA-binding domain"/>
    <property type="match status" value="1"/>
</dbReference>
<dbReference type="InterPro" id="IPR000595">
    <property type="entry name" value="cNMP-bd_dom"/>
</dbReference>